<sequence length="285" mass="33873">MSIPLRTLYRWEQNRISSKNCLENIKNNHSNTNTEENEAIQYERLHEDSPITVDECVFNLLNFYCKHNITKAALKESLELQLKLLPENNRMPKTLFKLFQYAQSIAPRCEVIKHYYCKKCLYTVDFEFSDKERYLFHSKGFDLTSIAIYSRAKINTIVYTSEIYKIIKTNNYTVLIKADDSIIYGTVRFFAEIEEDLWIVIHRLTVDHTKIFYHEQTRSKIEHIVPNINLITQLKRLRKYYKRVRERKDSRAQPTRNKERGKRDGEERRETSESSRGSILGSPVA</sequence>
<dbReference type="AlphaFoldDB" id="A0A8J2MSK6"/>
<evidence type="ECO:0000256" key="1">
    <source>
        <dbReference type="SAM" id="MobiDB-lite"/>
    </source>
</evidence>
<protein>
    <submittedName>
        <fullName evidence="2">Uncharacterized protein</fullName>
    </submittedName>
</protein>
<keyword evidence="3" id="KW-1185">Reference proteome</keyword>
<feature type="compositionally biased region" description="Basic and acidic residues" evidence="1">
    <location>
        <begin position="246"/>
        <end position="273"/>
    </location>
</feature>
<evidence type="ECO:0000313" key="2">
    <source>
        <dbReference type="EMBL" id="CAG5093133.1"/>
    </source>
</evidence>
<reference evidence="2" key="1">
    <citation type="submission" date="2021-04" db="EMBL/GenBank/DDBJ databases">
        <authorList>
            <person name="Chebbi M.A.C M."/>
        </authorList>
    </citation>
    <scope>NUCLEOTIDE SEQUENCE</scope>
</reference>
<evidence type="ECO:0000313" key="3">
    <source>
        <dbReference type="Proteomes" id="UP000786811"/>
    </source>
</evidence>
<comment type="caution">
    <text evidence="2">The sequence shown here is derived from an EMBL/GenBank/DDBJ whole genome shotgun (WGS) entry which is preliminary data.</text>
</comment>
<proteinExistence type="predicted"/>
<name>A0A8J2MSK6_COTCN</name>
<gene>
    <name evidence="2" type="ORF">HICCMSTLAB_LOCUS6609</name>
</gene>
<dbReference type="Proteomes" id="UP000786811">
    <property type="component" value="Unassembled WGS sequence"/>
</dbReference>
<organism evidence="2 3">
    <name type="scientific">Cotesia congregata</name>
    <name type="common">Parasitoid wasp</name>
    <name type="synonym">Apanteles congregatus</name>
    <dbReference type="NCBI Taxonomy" id="51543"/>
    <lineage>
        <taxon>Eukaryota</taxon>
        <taxon>Metazoa</taxon>
        <taxon>Ecdysozoa</taxon>
        <taxon>Arthropoda</taxon>
        <taxon>Hexapoda</taxon>
        <taxon>Insecta</taxon>
        <taxon>Pterygota</taxon>
        <taxon>Neoptera</taxon>
        <taxon>Endopterygota</taxon>
        <taxon>Hymenoptera</taxon>
        <taxon>Apocrita</taxon>
        <taxon>Ichneumonoidea</taxon>
        <taxon>Braconidae</taxon>
        <taxon>Microgastrinae</taxon>
        <taxon>Cotesia</taxon>
    </lineage>
</organism>
<feature type="region of interest" description="Disordered" evidence="1">
    <location>
        <begin position="245"/>
        <end position="285"/>
    </location>
</feature>
<accession>A0A8J2MSK6</accession>
<dbReference type="EMBL" id="CAJNRD030001120">
    <property type="protein sequence ID" value="CAG5093133.1"/>
    <property type="molecule type" value="Genomic_DNA"/>
</dbReference>